<feature type="transmembrane region" description="Helical" evidence="1">
    <location>
        <begin position="7"/>
        <end position="26"/>
    </location>
</feature>
<keyword evidence="1" id="KW-1133">Transmembrane helix</keyword>
<evidence type="ECO:0000313" key="2">
    <source>
        <dbReference type="EMBL" id="QSZ34678.1"/>
    </source>
</evidence>
<dbReference type="Proteomes" id="UP000672032">
    <property type="component" value="Chromosome 5"/>
</dbReference>
<organism evidence="2 3">
    <name type="scientific">Monilinia vaccinii-corymbosi</name>
    <dbReference type="NCBI Taxonomy" id="61207"/>
    <lineage>
        <taxon>Eukaryota</taxon>
        <taxon>Fungi</taxon>
        <taxon>Dikarya</taxon>
        <taxon>Ascomycota</taxon>
        <taxon>Pezizomycotina</taxon>
        <taxon>Leotiomycetes</taxon>
        <taxon>Helotiales</taxon>
        <taxon>Sclerotiniaceae</taxon>
        <taxon>Monilinia</taxon>
    </lineage>
</organism>
<dbReference type="EMBL" id="CP063409">
    <property type="protein sequence ID" value="QSZ34678.1"/>
    <property type="molecule type" value="Genomic_DNA"/>
</dbReference>
<dbReference type="Gene3D" id="3.40.50.11350">
    <property type="match status" value="1"/>
</dbReference>
<gene>
    <name evidence="2" type="ORF">DSL72_007532</name>
</gene>
<dbReference type="CDD" id="cd11296">
    <property type="entry name" value="O-FucT_like"/>
    <property type="match status" value="1"/>
</dbReference>
<reference evidence="2" key="1">
    <citation type="submission" date="2020-10" db="EMBL/GenBank/DDBJ databases">
        <title>Genome Sequence of Monilinia vaccinii-corymbosi Sheds Light on Mummy Berry Disease Infection of Blueberry and Mating Type.</title>
        <authorList>
            <person name="Yow A.G."/>
            <person name="Zhang Y."/>
            <person name="Bansal K."/>
            <person name="Eacker S.M."/>
            <person name="Sullivan S."/>
            <person name="Liachko I."/>
            <person name="Cubeta M.A."/>
            <person name="Rollins J.A."/>
            <person name="Ashrafi H."/>
        </authorList>
    </citation>
    <scope>NUCLEOTIDE SEQUENCE</scope>
    <source>
        <strain evidence="2">RL-1</strain>
    </source>
</reference>
<keyword evidence="1" id="KW-0472">Membrane</keyword>
<sequence length="448" mass="50990">MILRSGVLLRFLPLALISCIVLYHGWNFARPAQSTSTYPSAYTAHPQAARYFEQAFSIEKPAEYDFPALKQHCEQTEWPKDEVYLECRGIFAGLTSIVSQVKVCLKMALDSGHGIILPSIPSRDEKNLLEFNRFNEDALMAYGEWFEESHLLEQMEKVCPQMRIINRREIESGEVTVQHRWPIELSPQTAPGFTSLQGYFWKGRSFKDFFDAQYAQLEQLFLLNPGNKIDYEAGITAVQIDPQFLVFRVTDDATGQDLRLWNDLGHLIRFKESPRLVVDRLLARISRPFYGVHFRVESDQIWSSLEDQLKVDLDALDRAWDKYGNHGEEQPLVYLACGDQDQVAKFVEAGKARGWEVTHKWKLAAEDTETLNTINGLSFDFQGAVDMGVMLKSHFFLGITGSAFSSSVANARDATGRYRGSSFSIFDDGRARTHLFNDGESNAYPCCL</sequence>
<dbReference type="AlphaFoldDB" id="A0A8A3PHF8"/>
<keyword evidence="1" id="KW-0812">Transmembrane</keyword>
<evidence type="ECO:0008006" key="4">
    <source>
        <dbReference type="Google" id="ProtNLM"/>
    </source>
</evidence>
<accession>A0A8A3PHF8</accession>
<proteinExistence type="predicted"/>
<keyword evidence="3" id="KW-1185">Reference proteome</keyword>
<evidence type="ECO:0000256" key="1">
    <source>
        <dbReference type="SAM" id="Phobius"/>
    </source>
</evidence>
<dbReference type="OrthoDB" id="20368at2759"/>
<name>A0A8A3PHF8_9HELO</name>
<evidence type="ECO:0000313" key="3">
    <source>
        <dbReference type="Proteomes" id="UP000672032"/>
    </source>
</evidence>
<protein>
    <recommendedName>
        <fullName evidence="4">O-fucosyltransferase family protein</fullName>
    </recommendedName>
</protein>